<comment type="caution">
    <text evidence="1">The sequence shown here is derived from an EMBL/GenBank/DDBJ whole genome shotgun (WGS) entry which is preliminary data.</text>
</comment>
<evidence type="ECO:0000313" key="1">
    <source>
        <dbReference type="EMBL" id="RMX43285.1"/>
    </source>
</evidence>
<dbReference type="AlphaFoldDB" id="A0A3M6TPD5"/>
<protein>
    <submittedName>
        <fullName evidence="1">Uncharacterized protein</fullName>
    </submittedName>
</protein>
<name>A0A3M6TPD5_POCDA</name>
<organism evidence="1 2">
    <name type="scientific">Pocillopora damicornis</name>
    <name type="common">Cauliflower coral</name>
    <name type="synonym">Millepora damicornis</name>
    <dbReference type="NCBI Taxonomy" id="46731"/>
    <lineage>
        <taxon>Eukaryota</taxon>
        <taxon>Metazoa</taxon>
        <taxon>Cnidaria</taxon>
        <taxon>Anthozoa</taxon>
        <taxon>Hexacorallia</taxon>
        <taxon>Scleractinia</taxon>
        <taxon>Astrocoeniina</taxon>
        <taxon>Pocilloporidae</taxon>
        <taxon>Pocillopora</taxon>
    </lineage>
</organism>
<accession>A0A3M6TPD5</accession>
<sequence>MGHRHLVSCAYLANLGRDCEKNNSAHECATTVDLGSGDKPSHNNPLITMGCSDASWFRQIGGQRNKCYNK</sequence>
<dbReference type="EMBL" id="RCHS01003228">
    <property type="protein sequence ID" value="RMX43285.1"/>
    <property type="molecule type" value="Genomic_DNA"/>
</dbReference>
<reference evidence="1 2" key="1">
    <citation type="journal article" date="2018" name="Sci. Rep.">
        <title>Comparative analysis of the Pocillopora damicornis genome highlights role of immune system in coral evolution.</title>
        <authorList>
            <person name="Cunning R."/>
            <person name="Bay R.A."/>
            <person name="Gillette P."/>
            <person name="Baker A.C."/>
            <person name="Traylor-Knowles N."/>
        </authorList>
    </citation>
    <scope>NUCLEOTIDE SEQUENCE [LARGE SCALE GENOMIC DNA]</scope>
    <source>
        <strain evidence="1">RSMAS</strain>
        <tissue evidence="1">Whole animal</tissue>
    </source>
</reference>
<keyword evidence="2" id="KW-1185">Reference proteome</keyword>
<gene>
    <name evidence="1" type="ORF">pdam_00020167</name>
</gene>
<dbReference type="Proteomes" id="UP000275408">
    <property type="component" value="Unassembled WGS sequence"/>
</dbReference>
<evidence type="ECO:0000313" key="2">
    <source>
        <dbReference type="Proteomes" id="UP000275408"/>
    </source>
</evidence>
<proteinExistence type="predicted"/>